<gene>
    <name evidence="1" type="ORF">ERS852540_00536</name>
</gene>
<name>A0A174ZHQ0_9FIRM</name>
<evidence type="ECO:0000313" key="1">
    <source>
        <dbReference type="EMBL" id="CUQ82680.1"/>
    </source>
</evidence>
<reference evidence="1 2" key="1">
    <citation type="submission" date="2015-09" db="EMBL/GenBank/DDBJ databases">
        <authorList>
            <consortium name="Pathogen Informatics"/>
        </authorList>
    </citation>
    <scope>NUCLEOTIDE SEQUENCE [LARGE SCALE GENOMIC DNA]</scope>
    <source>
        <strain evidence="1 2">2789STDY5834928</strain>
    </source>
</reference>
<dbReference type="AlphaFoldDB" id="A0A174ZHQ0"/>
<dbReference type="Proteomes" id="UP000095662">
    <property type="component" value="Unassembled WGS sequence"/>
</dbReference>
<evidence type="ECO:0000313" key="2">
    <source>
        <dbReference type="Proteomes" id="UP000095662"/>
    </source>
</evidence>
<organism evidence="1 2">
    <name type="scientific">[Eubacterium] siraeum</name>
    <dbReference type="NCBI Taxonomy" id="39492"/>
    <lineage>
        <taxon>Bacteria</taxon>
        <taxon>Bacillati</taxon>
        <taxon>Bacillota</taxon>
        <taxon>Clostridia</taxon>
        <taxon>Eubacteriales</taxon>
        <taxon>Oscillospiraceae</taxon>
        <taxon>Oscillospiraceae incertae sedis</taxon>
    </lineage>
</organism>
<accession>A0A174ZHQ0</accession>
<proteinExistence type="predicted"/>
<sequence>MRKRTAGSFPFVFFCAVAFCPPLWYGEAEENTEKGRDILGKTTSL</sequence>
<dbReference type="EMBL" id="CZBY01000003">
    <property type="protein sequence ID" value="CUQ82680.1"/>
    <property type="molecule type" value="Genomic_DNA"/>
</dbReference>
<protein>
    <submittedName>
        <fullName evidence="1">Uncharacterized protein</fullName>
    </submittedName>
</protein>